<accession>A0ABQ4CWK1</accession>
<organism evidence="1 2">
    <name type="scientific">Asanoa siamensis</name>
    <dbReference type="NCBI Taxonomy" id="926357"/>
    <lineage>
        <taxon>Bacteria</taxon>
        <taxon>Bacillati</taxon>
        <taxon>Actinomycetota</taxon>
        <taxon>Actinomycetes</taxon>
        <taxon>Micromonosporales</taxon>
        <taxon>Micromonosporaceae</taxon>
        <taxon>Asanoa</taxon>
    </lineage>
</organism>
<dbReference type="RefSeq" id="WP_203716498.1">
    <property type="nucleotide sequence ID" value="NZ_BONE01000046.1"/>
</dbReference>
<protein>
    <submittedName>
        <fullName evidence="1">Uncharacterized protein</fullName>
    </submittedName>
</protein>
<dbReference type="Proteomes" id="UP000604117">
    <property type="component" value="Unassembled WGS sequence"/>
</dbReference>
<sequence>MAMREAGERPRAVQQLLTDQAGVRRRVVDDHMFAFNRDGYPPATFRLQMFAAAGQRPVAIATQTMSEGASLINRAERYVEEVWRTHCADEPEPPIWIQHQLLSPDDHDTFQHVTFTVTGPYSVDSAPHWDAVLTGAELAELVGGPVDADRGAGFVPRTPDPEPRLRYATAIVAFLPRPDLDDDSSPCMRTGLGLRTRVSRQLRPHRAGRGCCWYHGGDWHEVSAAAIAMVAAAHRHGVDVDDVAAYVLGQAAAQGLSGWKAEALESLFIEPMEPNPEVGYVNGRHRAKAMIDAGVRRALVIRYDDQQPAPSGQ</sequence>
<gene>
    <name evidence="1" type="ORF">Asi02nite_51580</name>
</gene>
<name>A0ABQ4CWK1_9ACTN</name>
<proteinExistence type="predicted"/>
<dbReference type="EMBL" id="BONE01000046">
    <property type="protein sequence ID" value="GIF75640.1"/>
    <property type="molecule type" value="Genomic_DNA"/>
</dbReference>
<keyword evidence="2" id="KW-1185">Reference proteome</keyword>
<comment type="caution">
    <text evidence="1">The sequence shown here is derived from an EMBL/GenBank/DDBJ whole genome shotgun (WGS) entry which is preliminary data.</text>
</comment>
<reference evidence="1 2" key="1">
    <citation type="submission" date="2021-01" db="EMBL/GenBank/DDBJ databases">
        <title>Whole genome shotgun sequence of Asanoa siamensis NBRC 107932.</title>
        <authorList>
            <person name="Komaki H."/>
            <person name="Tamura T."/>
        </authorList>
    </citation>
    <scope>NUCLEOTIDE SEQUENCE [LARGE SCALE GENOMIC DNA]</scope>
    <source>
        <strain evidence="1 2">NBRC 107932</strain>
    </source>
</reference>
<evidence type="ECO:0000313" key="1">
    <source>
        <dbReference type="EMBL" id="GIF75640.1"/>
    </source>
</evidence>
<evidence type="ECO:0000313" key="2">
    <source>
        <dbReference type="Proteomes" id="UP000604117"/>
    </source>
</evidence>